<organism evidence="3 4">
    <name type="scientific">Tripterygium wilfordii</name>
    <name type="common">Thunder God vine</name>
    <dbReference type="NCBI Taxonomy" id="458696"/>
    <lineage>
        <taxon>Eukaryota</taxon>
        <taxon>Viridiplantae</taxon>
        <taxon>Streptophyta</taxon>
        <taxon>Embryophyta</taxon>
        <taxon>Tracheophyta</taxon>
        <taxon>Spermatophyta</taxon>
        <taxon>Magnoliopsida</taxon>
        <taxon>eudicotyledons</taxon>
        <taxon>Gunneridae</taxon>
        <taxon>Pentapetalae</taxon>
        <taxon>rosids</taxon>
        <taxon>fabids</taxon>
        <taxon>Celastrales</taxon>
        <taxon>Celastraceae</taxon>
        <taxon>Tripterygium</taxon>
    </lineage>
</organism>
<evidence type="ECO:0000256" key="1">
    <source>
        <dbReference type="ARBA" id="ARBA00022741"/>
    </source>
</evidence>
<evidence type="ECO:0000313" key="3">
    <source>
        <dbReference type="EMBL" id="KAF5752504.1"/>
    </source>
</evidence>
<keyword evidence="2" id="KW-0067">ATP-binding</keyword>
<dbReference type="GO" id="GO:0005886">
    <property type="term" value="C:plasma membrane"/>
    <property type="evidence" value="ECO:0007669"/>
    <property type="project" value="TreeGrafter"/>
</dbReference>
<keyword evidence="1" id="KW-0547">Nucleotide-binding</keyword>
<comment type="caution">
    <text evidence="3">The sequence shown here is derived from an EMBL/GenBank/DDBJ whole genome shotgun (WGS) entry which is preliminary data.</text>
</comment>
<sequence length="100" mass="11460">MDENRVFEIIDARVVKESKKEEIMVMANLARRCLNLNGKKRPTMREVTIELEGIRVSKGAAVSYVIDQSYQDDDYSEITRSWDTTTSIDTTLKSDSARLL</sequence>
<dbReference type="AlphaFoldDB" id="A0A7J7E217"/>
<evidence type="ECO:0000313" key="4">
    <source>
        <dbReference type="Proteomes" id="UP000593562"/>
    </source>
</evidence>
<dbReference type="GO" id="GO:0005524">
    <property type="term" value="F:ATP binding"/>
    <property type="evidence" value="ECO:0007669"/>
    <property type="project" value="UniProtKB-KW"/>
</dbReference>
<dbReference type="InterPro" id="IPR045274">
    <property type="entry name" value="WAK-like"/>
</dbReference>
<dbReference type="PANTHER" id="PTHR27005">
    <property type="entry name" value="WALL-ASSOCIATED RECEPTOR KINASE-LIKE 21"/>
    <property type="match status" value="1"/>
</dbReference>
<keyword evidence="3" id="KW-0808">Transferase</keyword>
<keyword evidence="3" id="KW-0418">Kinase</keyword>
<dbReference type="Proteomes" id="UP000593562">
    <property type="component" value="Unassembled WGS sequence"/>
</dbReference>
<protein>
    <submittedName>
        <fullName evidence="3">Putative kinase</fullName>
    </submittedName>
</protein>
<dbReference type="PANTHER" id="PTHR27005:SF526">
    <property type="entry name" value="WALL ASSOCIATED KINASE-LIKE PROTEIN"/>
    <property type="match status" value="1"/>
</dbReference>
<name>A0A7J7E217_TRIWF</name>
<gene>
    <name evidence="3" type="ORF">HS088_TW01G00416</name>
</gene>
<dbReference type="GO" id="GO:0007166">
    <property type="term" value="P:cell surface receptor signaling pathway"/>
    <property type="evidence" value="ECO:0007669"/>
    <property type="project" value="InterPro"/>
</dbReference>
<dbReference type="GO" id="GO:0004674">
    <property type="term" value="F:protein serine/threonine kinase activity"/>
    <property type="evidence" value="ECO:0007669"/>
    <property type="project" value="TreeGrafter"/>
</dbReference>
<dbReference type="EMBL" id="JAAARO010000001">
    <property type="protein sequence ID" value="KAF5752504.1"/>
    <property type="molecule type" value="Genomic_DNA"/>
</dbReference>
<proteinExistence type="predicted"/>
<accession>A0A7J7E217</accession>
<dbReference type="InParanoid" id="A0A7J7E217"/>
<reference evidence="3 4" key="1">
    <citation type="journal article" date="2020" name="Nat. Commun.">
        <title>Genome of Tripterygium wilfordii and identification of cytochrome P450 involved in triptolide biosynthesis.</title>
        <authorList>
            <person name="Tu L."/>
            <person name="Su P."/>
            <person name="Zhang Z."/>
            <person name="Gao L."/>
            <person name="Wang J."/>
            <person name="Hu T."/>
            <person name="Zhou J."/>
            <person name="Zhang Y."/>
            <person name="Zhao Y."/>
            <person name="Liu Y."/>
            <person name="Song Y."/>
            <person name="Tong Y."/>
            <person name="Lu Y."/>
            <person name="Yang J."/>
            <person name="Xu C."/>
            <person name="Jia M."/>
            <person name="Peters R.J."/>
            <person name="Huang L."/>
            <person name="Gao W."/>
        </authorList>
    </citation>
    <scope>NUCLEOTIDE SEQUENCE [LARGE SCALE GENOMIC DNA]</scope>
    <source>
        <strain evidence="4">cv. XIE 37</strain>
        <tissue evidence="3">Leaf</tissue>
    </source>
</reference>
<evidence type="ECO:0000256" key="2">
    <source>
        <dbReference type="ARBA" id="ARBA00022840"/>
    </source>
</evidence>
<dbReference type="Gene3D" id="1.10.510.10">
    <property type="entry name" value="Transferase(Phosphotransferase) domain 1"/>
    <property type="match status" value="1"/>
</dbReference>
<keyword evidence="4" id="KW-1185">Reference proteome</keyword>